<name>A0ABU9VNQ0_9BACI</name>
<comment type="caution">
    <text evidence="2">The sequence shown here is derived from an EMBL/GenBank/DDBJ whole genome shotgun (WGS) entry which is preliminary data.</text>
</comment>
<accession>A0ABU9VNQ0</accession>
<keyword evidence="1" id="KW-0472">Membrane</keyword>
<dbReference type="InterPro" id="IPR046084">
    <property type="entry name" value="TrbL_4"/>
</dbReference>
<protein>
    <submittedName>
        <fullName evidence="2">Conjugal transfer protein TrbL family protein</fullName>
    </submittedName>
</protein>
<sequence>MNKKLKILLIFILPFLVNVVFIDYSEAKSGDLYEKYKSKFDAEMDGHYLDMVKDYDYENNTFDCGKWDLPCHIDSRILTALVGSTKLLYSGIENAVIKPSEITNNSNFRSYANGFQEIAWWMLAVFLVWQIVRIYSIRVGTPNPEDIQEALQQKIVLVVVAGILMGTYHQFVTLILNFQYEAVRAVTGGGVTQEELASAILINVPAYGIFMAIFLAVVAIVFSIAFIYRFVLFGFCYIVGLAAIPTMLNDEYNYFSIWLRVLITNSVTLFLQTICFSFSLYSMVHKGSFLSTGIDFTVGIAFCFLAIVIPGLLGNLGGSTGTSRMMGTVGRFVTRRRF</sequence>
<feature type="transmembrane region" description="Helical" evidence="1">
    <location>
        <begin position="257"/>
        <end position="281"/>
    </location>
</feature>
<dbReference type="Proteomes" id="UP001418796">
    <property type="component" value="Unassembled WGS sequence"/>
</dbReference>
<proteinExistence type="predicted"/>
<evidence type="ECO:0000313" key="2">
    <source>
        <dbReference type="EMBL" id="MEN0645526.1"/>
    </source>
</evidence>
<feature type="transmembrane region" description="Helical" evidence="1">
    <location>
        <begin position="293"/>
        <end position="313"/>
    </location>
</feature>
<gene>
    <name evidence="2" type="ORF">MKY91_20385</name>
</gene>
<feature type="transmembrane region" description="Helical" evidence="1">
    <location>
        <begin position="196"/>
        <end position="219"/>
    </location>
</feature>
<dbReference type="Pfam" id="PF19597">
    <property type="entry name" value="TrbL_4"/>
    <property type="match status" value="1"/>
</dbReference>
<keyword evidence="1" id="KW-0812">Transmembrane</keyword>
<organism evidence="2 3">
    <name type="scientific">Alkalicoccobacillus gibsonii</name>
    <dbReference type="NCBI Taxonomy" id="79881"/>
    <lineage>
        <taxon>Bacteria</taxon>
        <taxon>Bacillati</taxon>
        <taxon>Bacillota</taxon>
        <taxon>Bacilli</taxon>
        <taxon>Bacillales</taxon>
        <taxon>Bacillaceae</taxon>
        <taxon>Alkalicoccobacillus</taxon>
    </lineage>
</organism>
<feature type="transmembrane region" description="Helical" evidence="1">
    <location>
        <begin position="226"/>
        <end position="245"/>
    </location>
</feature>
<keyword evidence="1" id="KW-1133">Transmembrane helix</keyword>
<evidence type="ECO:0000256" key="1">
    <source>
        <dbReference type="SAM" id="Phobius"/>
    </source>
</evidence>
<reference evidence="2 3" key="1">
    <citation type="submission" date="2024-03" db="EMBL/GenBank/DDBJ databases">
        <title>Bacilli Hybrid Assemblies.</title>
        <authorList>
            <person name="Kovac J."/>
        </authorList>
    </citation>
    <scope>NUCLEOTIDE SEQUENCE [LARGE SCALE GENOMIC DNA]</scope>
    <source>
        <strain evidence="2 3">FSL R7-0666</strain>
    </source>
</reference>
<feature type="transmembrane region" description="Helical" evidence="1">
    <location>
        <begin position="118"/>
        <end position="135"/>
    </location>
</feature>
<feature type="transmembrane region" description="Helical" evidence="1">
    <location>
        <begin position="155"/>
        <end position="176"/>
    </location>
</feature>
<keyword evidence="3" id="KW-1185">Reference proteome</keyword>
<dbReference type="RefSeq" id="WP_343132194.1">
    <property type="nucleotide sequence ID" value="NZ_JBCITK010000002.1"/>
</dbReference>
<evidence type="ECO:0000313" key="3">
    <source>
        <dbReference type="Proteomes" id="UP001418796"/>
    </source>
</evidence>
<dbReference type="EMBL" id="JBCITK010000002">
    <property type="protein sequence ID" value="MEN0645526.1"/>
    <property type="molecule type" value="Genomic_DNA"/>
</dbReference>